<dbReference type="InterPro" id="IPR036505">
    <property type="entry name" value="Amidase/PGRP_sf"/>
</dbReference>
<organism evidence="2 3">
    <name type="scientific">Strigamia maritima</name>
    <name type="common">European centipede</name>
    <name type="synonym">Geophilus maritimus</name>
    <dbReference type="NCBI Taxonomy" id="126957"/>
    <lineage>
        <taxon>Eukaryota</taxon>
        <taxon>Metazoa</taxon>
        <taxon>Ecdysozoa</taxon>
        <taxon>Arthropoda</taxon>
        <taxon>Myriapoda</taxon>
        <taxon>Chilopoda</taxon>
        <taxon>Pleurostigmophora</taxon>
        <taxon>Geophilomorpha</taxon>
        <taxon>Linotaeniidae</taxon>
        <taxon>Strigamia</taxon>
    </lineage>
</organism>
<evidence type="ECO:0000313" key="2">
    <source>
        <dbReference type="EnsemblMetazoa" id="SMAR001446-PA"/>
    </source>
</evidence>
<dbReference type="GO" id="GO:0008745">
    <property type="term" value="F:N-acetylmuramoyl-L-alanine amidase activity"/>
    <property type="evidence" value="ECO:0007669"/>
    <property type="project" value="InterPro"/>
</dbReference>
<dbReference type="AlphaFoldDB" id="T1IKJ6"/>
<feature type="compositionally biased region" description="Polar residues" evidence="1">
    <location>
        <begin position="260"/>
        <end position="280"/>
    </location>
</feature>
<dbReference type="HOGENOM" id="CLU_748679_0_0_1"/>
<evidence type="ECO:0000313" key="3">
    <source>
        <dbReference type="Proteomes" id="UP000014500"/>
    </source>
</evidence>
<dbReference type="SUPFAM" id="SSF55846">
    <property type="entry name" value="N-acetylmuramoyl-L-alanine amidase-like"/>
    <property type="match status" value="1"/>
</dbReference>
<proteinExistence type="predicted"/>
<feature type="region of interest" description="Disordered" evidence="1">
    <location>
        <begin position="178"/>
        <end position="370"/>
    </location>
</feature>
<dbReference type="EnsemblMetazoa" id="SMAR001446-RA">
    <property type="protein sequence ID" value="SMAR001446-PA"/>
    <property type="gene ID" value="SMAR001446"/>
</dbReference>
<dbReference type="Gene3D" id="3.40.80.10">
    <property type="entry name" value="Peptidoglycan recognition protein-like"/>
    <property type="match status" value="1"/>
</dbReference>
<dbReference type="GO" id="GO:0009253">
    <property type="term" value="P:peptidoglycan catabolic process"/>
    <property type="evidence" value="ECO:0007669"/>
    <property type="project" value="InterPro"/>
</dbReference>
<dbReference type="Proteomes" id="UP000014500">
    <property type="component" value="Unassembled WGS sequence"/>
</dbReference>
<reference evidence="3" key="1">
    <citation type="submission" date="2011-05" db="EMBL/GenBank/DDBJ databases">
        <authorList>
            <person name="Richards S.R."/>
            <person name="Qu J."/>
            <person name="Jiang H."/>
            <person name="Jhangiani S.N."/>
            <person name="Agravi P."/>
            <person name="Goodspeed R."/>
            <person name="Gross S."/>
            <person name="Mandapat C."/>
            <person name="Jackson L."/>
            <person name="Mathew T."/>
            <person name="Pu L."/>
            <person name="Thornton R."/>
            <person name="Saada N."/>
            <person name="Wilczek-Boney K.B."/>
            <person name="Lee S."/>
            <person name="Kovar C."/>
            <person name="Wu Y."/>
            <person name="Scherer S.E."/>
            <person name="Worley K.C."/>
            <person name="Muzny D.M."/>
            <person name="Gibbs R."/>
        </authorList>
    </citation>
    <scope>NUCLEOTIDE SEQUENCE</scope>
    <source>
        <strain evidence="3">Brora</strain>
    </source>
</reference>
<sequence>MATEIVIRIYPIILILTFTKTQHPDCSRIPIINTEGLNASKEIHQLKPENLVSLSFHMTTKDDCTKPMLCKEEIKEMEKYFMQNRTGTWLQFYIDSNGIIHKRFMRSDSKGNSSSLYNISITLLGNYTVGPIPDKMMYIIRELLKCFIPSIQLTHFIKPRSLNYGQSFAKEVAAMNSRPVTATNKRQRRRKVTTTTPRVPTMVLPEDKDQNEVAAMNSRPATATNKRQRRRKVTTTTPRVPTMVLPEDKDQNEASILVPSKNQNEASHVVSSNDQNQNGASHVFPSKDQNQNGASHVDPSKDQNQNGASHVVPSKDQNQNGASHVDPSNDQNQNGASHVDPSNDQNQNGASHVVPSKDQNQNGASHVDTF</sequence>
<evidence type="ECO:0000256" key="1">
    <source>
        <dbReference type="SAM" id="MobiDB-lite"/>
    </source>
</evidence>
<name>T1IKJ6_STRMM</name>
<keyword evidence="3" id="KW-1185">Reference proteome</keyword>
<reference evidence="2" key="2">
    <citation type="submission" date="2015-02" db="UniProtKB">
        <authorList>
            <consortium name="EnsemblMetazoa"/>
        </authorList>
    </citation>
    <scope>IDENTIFICATION</scope>
</reference>
<protein>
    <submittedName>
        <fullName evidence="2">Uncharacterized protein</fullName>
    </submittedName>
</protein>
<feature type="compositionally biased region" description="Polar residues" evidence="1">
    <location>
        <begin position="315"/>
        <end position="350"/>
    </location>
</feature>
<accession>T1IKJ6</accession>
<dbReference type="EMBL" id="JH430542">
    <property type="status" value="NOT_ANNOTATED_CDS"/>
    <property type="molecule type" value="Genomic_DNA"/>
</dbReference>